<gene>
    <name evidence="1" type="ORF">V7S98_04785</name>
</gene>
<sequence>MAPALPVFAGQARSYVGWLLAVLLLPALCWAGEPRELDWPALIPEGAPVIAPQLAPLHDLSQIGNALAAESAPAAHQQAPAAPVVKALDGQVVKLPGYIVPLEVSEEGRTTEFLLVPYYGACIHVPPPPSNQIVHIVSEMGVRVEDLYQPYWIEGTLRVKASSSELAEAGYQMEAEKIYAYELK</sequence>
<protein>
    <submittedName>
        <fullName evidence="1">DUF3299 domain-containing protein</fullName>
    </submittedName>
</protein>
<proteinExistence type="predicted"/>
<reference evidence="1 2" key="1">
    <citation type="submission" date="2024-02" db="EMBL/GenBank/DDBJ databases">
        <title>Identification of pathogenicity and growth-promoting function of Pseudomonas putida variant.</title>
        <authorList>
            <person name="Sun J."/>
        </authorList>
    </citation>
    <scope>NUCLEOTIDE SEQUENCE [LARGE SCALE GENOMIC DNA]</scope>
    <source>
        <strain evidence="1 2">A03</strain>
    </source>
</reference>
<evidence type="ECO:0000313" key="1">
    <source>
        <dbReference type="EMBL" id="MEJ5862535.1"/>
    </source>
</evidence>
<dbReference type="Gene3D" id="2.40.50.870">
    <property type="entry name" value="Protein of unknown function (DUF3299)"/>
    <property type="match status" value="1"/>
</dbReference>
<comment type="caution">
    <text evidence="1">The sequence shown here is derived from an EMBL/GenBank/DDBJ whole genome shotgun (WGS) entry which is preliminary data.</text>
</comment>
<accession>A0ABU8QPF3</accession>
<dbReference type="InterPro" id="IPR021727">
    <property type="entry name" value="DUF3299"/>
</dbReference>
<organism evidence="1 2">
    <name type="scientific">Pseudomonas farsensis</name>
    <dbReference type="NCBI Taxonomy" id="2745492"/>
    <lineage>
        <taxon>Bacteria</taxon>
        <taxon>Pseudomonadati</taxon>
        <taxon>Pseudomonadota</taxon>
        <taxon>Gammaproteobacteria</taxon>
        <taxon>Pseudomonadales</taxon>
        <taxon>Pseudomonadaceae</taxon>
        <taxon>Pseudomonas</taxon>
    </lineage>
</organism>
<dbReference type="Proteomes" id="UP001380290">
    <property type="component" value="Unassembled WGS sequence"/>
</dbReference>
<name>A0ABU8QPF3_9PSED</name>
<dbReference type="RefSeq" id="WP_339598482.1">
    <property type="nucleotide sequence ID" value="NZ_JBBHLC010000007.1"/>
</dbReference>
<evidence type="ECO:0000313" key="2">
    <source>
        <dbReference type="Proteomes" id="UP001380290"/>
    </source>
</evidence>
<keyword evidence="2" id="KW-1185">Reference proteome</keyword>
<dbReference type="EMBL" id="JBBHLC010000007">
    <property type="protein sequence ID" value="MEJ5862535.1"/>
    <property type="molecule type" value="Genomic_DNA"/>
</dbReference>
<dbReference type="Pfam" id="PF11736">
    <property type="entry name" value="DUF3299"/>
    <property type="match status" value="1"/>
</dbReference>